<dbReference type="Proteomes" id="UP000051999">
    <property type="component" value="Unassembled WGS sequence"/>
</dbReference>
<dbReference type="PATRIC" id="fig|1114972.6.peg.2444"/>
<feature type="domain" description="SnoaL-like" evidence="1">
    <location>
        <begin position="30"/>
        <end position="124"/>
    </location>
</feature>
<dbReference type="STRING" id="1114972.FD35_GL002381"/>
<evidence type="ECO:0000313" key="3">
    <source>
        <dbReference type="Proteomes" id="UP000051999"/>
    </source>
</evidence>
<keyword evidence="3" id="KW-1185">Reference proteome</keyword>
<accession>A0A0R1RHJ6</accession>
<dbReference type="OrthoDB" id="1450423at2"/>
<gene>
    <name evidence="2" type="ORF">FD35_GL002381</name>
</gene>
<dbReference type="EMBL" id="AZFF01000006">
    <property type="protein sequence ID" value="KRL55849.1"/>
    <property type="molecule type" value="Genomic_DNA"/>
</dbReference>
<proteinExistence type="predicted"/>
<evidence type="ECO:0000313" key="2">
    <source>
        <dbReference type="EMBL" id="KRL55849.1"/>
    </source>
</evidence>
<protein>
    <recommendedName>
        <fullName evidence="1">SnoaL-like domain-containing protein</fullName>
    </recommendedName>
</protein>
<organism evidence="2 3">
    <name type="scientific">Furfurilactobacillus rossiae DSM 15814</name>
    <dbReference type="NCBI Taxonomy" id="1114972"/>
    <lineage>
        <taxon>Bacteria</taxon>
        <taxon>Bacillati</taxon>
        <taxon>Bacillota</taxon>
        <taxon>Bacilli</taxon>
        <taxon>Lactobacillales</taxon>
        <taxon>Lactobacillaceae</taxon>
        <taxon>Furfurilactobacillus</taxon>
    </lineage>
</organism>
<dbReference type="InterPro" id="IPR037401">
    <property type="entry name" value="SnoaL-like"/>
</dbReference>
<dbReference type="SUPFAM" id="SSF54427">
    <property type="entry name" value="NTF2-like"/>
    <property type="match status" value="1"/>
</dbReference>
<dbReference type="AlphaFoldDB" id="A0A0R1RHJ6"/>
<dbReference type="Pfam" id="PF12680">
    <property type="entry name" value="SnoaL_2"/>
    <property type="match status" value="1"/>
</dbReference>
<comment type="caution">
    <text evidence="2">The sequence shown here is derived from an EMBL/GenBank/DDBJ whole genome shotgun (WGS) entry which is preliminary data.</text>
</comment>
<sequence>MSSEQFAYKPGTEAFFNIVMEGLKGEVDTDNYWEAVDENAVFEFMYNIPGFANKIEGRQAYMDWFAGYSAVLDSADGLRVYKDADKHAVILEYAVHGVVPSTGKKYDNNFCSIAILKNRKIVHWYDYMDTMAVMLSNTPEDKK</sequence>
<dbReference type="RefSeq" id="WP_017261347.1">
    <property type="nucleotide sequence ID" value="NZ_AUAW01000008.1"/>
</dbReference>
<dbReference type="Gene3D" id="3.10.450.50">
    <property type="match status" value="1"/>
</dbReference>
<reference evidence="2 3" key="1">
    <citation type="journal article" date="2015" name="Genome Announc.">
        <title>Expanding the biotechnology potential of lactobacilli through comparative genomics of 213 strains and associated genera.</title>
        <authorList>
            <person name="Sun Z."/>
            <person name="Harris H.M."/>
            <person name="McCann A."/>
            <person name="Guo C."/>
            <person name="Argimon S."/>
            <person name="Zhang W."/>
            <person name="Yang X."/>
            <person name="Jeffery I.B."/>
            <person name="Cooney J.C."/>
            <person name="Kagawa T.F."/>
            <person name="Liu W."/>
            <person name="Song Y."/>
            <person name="Salvetti E."/>
            <person name="Wrobel A."/>
            <person name="Rasinkangas P."/>
            <person name="Parkhill J."/>
            <person name="Rea M.C."/>
            <person name="O'Sullivan O."/>
            <person name="Ritari J."/>
            <person name="Douillard F.P."/>
            <person name="Paul Ross R."/>
            <person name="Yang R."/>
            <person name="Briner A.E."/>
            <person name="Felis G.E."/>
            <person name="de Vos W.M."/>
            <person name="Barrangou R."/>
            <person name="Klaenhammer T.R."/>
            <person name="Caufield P.W."/>
            <person name="Cui Y."/>
            <person name="Zhang H."/>
            <person name="O'Toole P.W."/>
        </authorList>
    </citation>
    <scope>NUCLEOTIDE SEQUENCE [LARGE SCALE GENOMIC DNA]</scope>
    <source>
        <strain evidence="2 3">DSM 15814</strain>
    </source>
</reference>
<evidence type="ECO:0000259" key="1">
    <source>
        <dbReference type="Pfam" id="PF12680"/>
    </source>
</evidence>
<dbReference type="InterPro" id="IPR032710">
    <property type="entry name" value="NTF2-like_dom_sf"/>
</dbReference>
<dbReference type="eggNOG" id="COG3631">
    <property type="taxonomic scope" value="Bacteria"/>
</dbReference>
<name>A0A0R1RHJ6_9LACO</name>